<evidence type="ECO:0000256" key="1">
    <source>
        <dbReference type="SAM" id="MobiDB-lite"/>
    </source>
</evidence>
<feature type="region of interest" description="Disordered" evidence="1">
    <location>
        <begin position="1"/>
        <end position="30"/>
    </location>
</feature>
<evidence type="ECO:0000313" key="3">
    <source>
        <dbReference type="Proteomes" id="UP000660262"/>
    </source>
</evidence>
<keyword evidence="3" id="KW-1185">Reference proteome</keyword>
<comment type="caution">
    <text evidence="2">The sequence shown here is derived from an EMBL/GenBank/DDBJ whole genome shotgun (WGS) entry which is preliminary data.</text>
</comment>
<gene>
    <name evidence="2" type="ORF">PPROV_000401600</name>
</gene>
<dbReference type="AlphaFoldDB" id="A0A830HDY2"/>
<accession>A0A830HDY2</accession>
<evidence type="ECO:0000313" key="2">
    <source>
        <dbReference type="EMBL" id="GHP05264.1"/>
    </source>
</evidence>
<feature type="compositionally biased region" description="Low complexity" evidence="1">
    <location>
        <begin position="1"/>
        <end position="22"/>
    </location>
</feature>
<protein>
    <submittedName>
        <fullName evidence="2">Uncharacterized protein</fullName>
    </submittedName>
</protein>
<dbReference type="Proteomes" id="UP000660262">
    <property type="component" value="Unassembled WGS sequence"/>
</dbReference>
<dbReference type="EMBL" id="BNJQ01000009">
    <property type="protein sequence ID" value="GHP05264.1"/>
    <property type="molecule type" value="Genomic_DNA"/>
</dbReference>
<organism evidence="2 3">
    <name type="scientific">Pycnococcus provasolii</name>
    <dbReference type="NCBI Taxonomy" id="41880"/>
    <lineage>
        <taxon>Eukaryota</taxon>
        <taxon>Viridiplantae</taxon>
        <taxon>Chlorophyta</taxon>
        <taxon>Pseudoscourfieldiophyceae</taxon>
        <taxon>Pseudoscourfieldiales</taxon>
        <taxon>Pycnococcaceae</taxon>
        <taxon>Pycnococcus</taxon>
    </lineage>
</organism>
<sequence length="105" mass="11186">MVYPANTASTAATAGAMAPTLAPDDEPEEELPLGCVSMPRSTTPPNTLPLIFFTSEFLLQRAAYFGPGLTKMLSPSTRSWPKMPPAPATRTSLCVHVECVTCELS</sequence>
<proteinExistence type="predicted"/>
<name>A0A830HDY2_9CHLO</name>
<reference evidence="2" key="1">
    <citation type="submission" date="2020-10" db="EMBL/GenBank/DDBJ databases">
        <title>Unveiling of a novel bifunctional photoreceptor, Dualchrome1, isolated from a cosmopolitan green alga.</title>
        <authorList>
            <person name="Suzuki S."/>
            <person name="Kawachi M."/>
        </authorList>
    </citation>
    <scope>NUCLEOTIDE SEQUENCE</scope>
    <source>
        <strain evidence="2">NIES 2893</strain>
    </source>
</reference>